<name>A0A5C8UVJ1_9MICO</name>
<feature type="transmembrane region" description="Helical" evidence="5">
    <location>
        <begin position="265"/>
        <end position="285"/>
    </location>
</feature>
<dbReference type="InterPro" id="IPR005372">
    <property type="entry name" value="UPF0182"/>
</dbReference>
<dbReference type="AlphaFoldDB" id="A0A5C8UVJ1"/>
<dbReference type="Proteomes" id="UP000321379">
    <property type="component" value="Unassembled WGS sequence"/>
</dbReference>
<evidence type="ECO:0000256" key="4">
    <source>
        <dbReference type="ARBA" id="ARBA00023136"/>
    </source>
</evidence>
<comment type="subcellular location">
    <subcellularLocation>
        <location evidence="5">Cell membrane</location>
        <topology evidence="5">Multi-pass membrane protein</topology>
    </subcellularLocation>
</comment>
<dbReference type="PANTHER" id="PTHR39344">
    <property type="entry name" value="UPF0182 PROTEIN SLL1060"/>
    <property type="match status" value="1"/>
</dbReference>
<evidence type="ECO:0000256" key="6">
    <source>
        <dbReference type="SAM" id="MobiDB-lite"/>
    </source>
</evidence>
<keyword evidence="4 5" id="KW-0472">Membrane</keyword>
<dbReference type="EMBL" id="VRMG01000005">
    <property type="protein sequence ID" value="TXN31618.1"/>
    <property type="molecule type" value="Genomic_DNA"/>
</dbReference>
<dbReference type="HAMAP" id="MF_01600">
    <property type="entry name" value="UPF0182"/>
    <property type="match status" value="1"/>
</dbReference>
<sequence length="946" mass="101894">MVTIAVLAVLVVLFFIFSSLYTDWLWFDQLGFLNVLTTQWVASAVMFFIGFFGMAVPVFVSIDVAFRFRPVYAKLNPQLDRYQQVIEPLRRLAMYGIPAVLGLFAGVATSSRWQLALEWINGVPSGKVDPQFGLDISFYLFALPFYQAAAAFASAVVLISGIAALATSYLYGALRFNGREVRISRSARIQLATIGAVYLALQAVSIWLDQYSTLSSQTSSTLFEGASYADANAVIPGRQILAGIAAVVAILFVITAIVGRWRLPIIGTALLLVSGLLIGSVYPWIVQKFQVEPNVRTLEAPYIDRNIAATREAYGVAGVKEEPYSATTTAAQGALRNDAETTANIRIIDPALVSDSFAQLEQIKQYYQFAPHLDVDRYKIDGKSQDTVIAVRELNQANTGAQQSWYNNTLVYTHGYGVVAAYGNQRSSDGLPVFLESGIPSTGALGKFQPRIYFGEDSPTYAIVGAPKGGSKIELDYPAGDQGNNQNATTTFSGNGGPKLDSVFKKLIYAIKFQSEQIFLSNGVNNDSQILYNRKPVDRIQKVAPYLTLDSDPYPAVVDGKVVWIVDGYTTSASYPYSAIQQLSNAISDTYTPAPDFALDNINYIRNSVKATVDAYSGKVTLYAWDDKDPILKTWQKIFPSTVKPVSAMSAQLISHVRYPADLFKVQREILGTYHVTDSNTFYSSTDAWITPNDPVSDAATAKLQPPYYLTMKLPGAKQPAFSLYSTYIPNSKGVGTRNILTGYLAANADAGSTAGKIDSGYGKLTLLALPKQDTVPGPGQVQNNFNTDTAVANQLALLQRGDTKVKRGNLLTVPVGGGLLYVQPIYVESTAETSYPVLRKILVSFGDKIAFEDTLNAALDSLFGGDSGASAGDGGVATTPPATGTPTPPTTPSTGTDATLKAALADVQSALTARAAALKSGDLSAYATADQALVTALNKVFALEK</sequence>
<evidence type="ECO:0000256" key="2">
    <source>
        <dbReference type="ARBA" id="ARBA00022692"/>
    </source>
</evidence>
<dbReference type="RefSeq" id="WP_147783207.1">
    <property type="nucleotide sequence ID" value="NZ_VRMG01000005.1"/>
</dbReference>
<dbReference type="PANTHER" id="PTHR39344:SF1">
    <property type="entry name" value="UPF0182 PROTEIN SLL1060"/>
    <property type="match status" value="1"/>
</dbReference>
<feature type="compositionally biased region" description="Low complexity" evidence="6">
    <location>
        <begin position="877"/>
        <end position="886"/>
    </location>
</feature>
<feature type="transmembrane region" description="Helical" evidence="5">
    <location>
        <begin position="145"/>
        <end position="171"/>
    </location>
</feature>
<feature type="region of interest" description="Disordered" evidence="6">
    <location>
        <begin position="871"/>
        <end position="895"/>
    </location>
</feature>
<comment type="caution">
    <text evidence="5">Lacks conserved residue(s) required for the propagation of feature annotation.</text>
</comment>
<dbReference type="Pfam" id="PF03699">
    <property type="entry name" value="UPF0182"/>
    <property type="match status" value="1"/>
</dbReference>
<evidence type="ECO:0000256" key="5">
    <source>
        <dbReference type="HAMAP-Rule" id="MF_01600"/>
    </source>
</evidence>
<evidence type="ECO:0000256" key="1">
    <source>
        <dbReference type="ARBA" id="ARBA00022475"/>
    </source>
</evidence>
<evidence type="ECO:0000256" key="3">
    <source>
        <dbReference type="ARBA" id="ARBA00022989"/>
    </source>
</evidence>
<feature type="transmembrane region" description="Helical" evidence="5">
    <location>
        <begin position="240"/>
        <end position="258"/>
    </location>
</feature>
<accession>A0A5C8UVJ1</accession>
<protein>
    <recommendedName>
        <fullName evidence="5">UPF0182 protein FVP33_06565</fullName>
    </recommendedName>
</protein>
<feature type="transmembrane region" description="Helical" evidence="5">
    <location>
        <begin position="46"/>
        <end position="68"/>
    </location>
</feature>
<keyword evidence="2 5" id="KW-0812">Transmembrane</keyword>
<dbReference type="GO" id="GO:0005576">
    <property type="term" value="C:extracellular region"/>
    <property type="evidence" value="ECO:0007669"/>
    <property type="project" value="TreeGrafter"/>
</dbReference>
<evidence type="ECO:0000313" key="7">
    <source>
        <dbReference type="EMBL" id="TXN31618.1"/>
    </source>
</evidence>
<gene>
    <name evidence="7" type="ORF">FVP33_06565</name>
</gene>
<feature type="transmembrane region" description="Helical" evidence="5">
    <location>
        <begin position="191"/>
        <end position="208"/>
    </location>
</feature>
<feature type="transmembrane region" description="Helical" evidence="5">
    <location>
        <begin position="89"/>
        <end position="109"/>
    </location>
</feature>
<keyword evidence="3 5" id="KW-1133">Transmembrane helix</keyword>
<evidence type="ECO:0000313" key="8">
    <source>
        <dbReference type="Proteomes" id="UP000321379"/>
    </source>
</evidence>
<keyword evidence="1 5" id="KW-1003">Cell membrane</keyword>
<proteinExistence type="inferred from homology"/>
<keyword evidence="8" id="KW-1185">Reference proteome</keyword>
<comment type="caution">
    <text evidence="7">The sequence shown here is derived from an EMBL/GenBank/DDBJ whole genome shotgun (WGS) entry which is preliminary data.</text>
</comment>
<comment type="similarity">
    <text evidence="5">Belongs to the UPF0182 family.</text>
</comment>
<organism evidence="7 8">
    <name type="scientific">Lacisediminihabitans profunda</name>
    <dbReference type="NCBI Taxonomy" id="2594790"/>
    <lineage>
        <taxon>Bacteria</taxon>
        <taxon>Bacillati</taxon>
        <taxon>Actinomycetota</taxon>
        <taxon>Actinomycetes</taxon>
        <taxon>Micrococcales</taxon>
        <taxon>Microbacteriaceae</taxon>
        <taxon>Lacisediminihabitans</taxon>
    </lineage>
</organism>
<dbReference type="GO" id="GO:0005886">
    <property type="term" value="C:plasma membrane"/>
    <property type="evidence" value="ECO:0007669"/>
    <property type="project" value="UniProtKB-SubCell"/>
</dbReference>
<reference evidence="7 8" key="1">
    <citation type="submission" date="2019-08" db="EMBL/GenBank/DDBJ databases">
        <title>Bacterial whole genome sequence for Glaciihabitans sp. CHu50b-6-2.</title>
        <authorList>
            <person name="Jin L."/>
        </authorList>
    </citation>
    <scope>NUCLEOTIDE SEQUENCE [LARGE SCALE GENOMIC DNA]</scope>
    <source>
        <strain evidence="7 8">CHu50b-6-2</strain>
    </source>
</reference>